<protein>
    <submittedName>
        <fullName evidence="1">Uncharacterized protein</fullName>
    </submittedName>
</protein>
<dbReference type="EMBL" id="VCAU01000169">
    <property type="protein sequence ID" value="KAF9883343.1"/>
    <property type="molecule type" value="Genomic_DNA"/>
</dbReference>
<dbReference type="Proteomes" id="UP001194746">
    <property type="component" value="Unassembled WGS sequence"/>
</dbReference>
<gene>
    <name evidence="1" type="ORF">FE257_003559</name>
</gene>
<accession>A0AAD4CBS5</accession>
<proteinExistence type="predicted"/>
<dbReference type="AlphaFoldDB" id="A0AAD4CBS5"/>
<sequence length="126" mass="14312">MGNDPMWASYSSETTSNLNLDECIPQSMPPNPVLPSCLLMTAVDKFPDVLAFGWKISENLILLWRFSAPRLSETPEVFAETQKRPRTASLDDLNYTKCGDGKPFGLSSESFTPISWEEYLYYSRFL</sequence>
<reference evidence="1" key="1">
    <citation type="journal article" date="2019" name="Beilstein J. Org. Chem.">
        <title>Nanangenines: drimane sesquiterpenoids as the dominant metabolite cohort of a novel Australian fungus, Aspergillus nanangensis.</title>
        <authorList>
            <person name="Lacey H.J."/>
            <person name="Gilchrist C.L.M."/>
            <person name="Crombie A."/>
            <person name="Kalaitzis J.A."/>
            <person name="Vuong D."/>
            <person name="Rutledge P.J."/>
            <person name="Turner P."/>
            <person name="Pitt J.I."/>
            <person name="Lacey E."/>
            <person name="Chooi Y.H."/>
            <person name="Piggott A.M."/>
        </authorList>
    </citation>
    <scope>NUCLEOTIDE SEQUENCE</scope>
    <source>
        <strain evidence="1">MST-FP2251</strain>
    </source>
</reference>
<reference evidence="1" key="2">
    <citation type="submission" date="2020-02" db="EMBL/GenBank/DDBJ databases">
        <authorList>
            <person name="Gilchrist C.L.M."/>
            <person name="Chooi Y.-H."/>
        </authorList>
    </citation>
    <scope>NUCLEOTIDE SEQUENCE</scope>
    <source>
        <strain evidence="1">MST-FP2251</strain>
    </source>
</reference>
<comment type="caution">
    <text evidence="1">The sequence shown here is derived from an EMBL/GenBank/DDBJ whole genome shotgun (WGS) entry which is preliminary data.</text>
</comment>
<evidence type="ECO:0000313" key="2">
    <source>
        <dbReference type="Proteomes" id="UP001194746"/>
    </source>
</evidence>
<name>A0AAD4CBS5_ASPNN</name>
<evidence type="ECO:0000313" key="1">
    <source>
        <dbReference type="EMBL" id="KAF9883343.1"/>
    </source>
</evidence>
<organism evidence="1 2">
    <name type="scientific">Aspergillus nanangensis</name>
    <dbReference type="NCBI Taxonomy" id="2582783"/>
    <lineage>
        <taxon>Eukaryota</taxon>
        <taxon>Fungi</taxon>
        <taxon>Dikarya</taxon>
        <taxon>Ascomycota</taxon>
        <taxon>Pezizomycotina</taxon>
        <taxon>Eurotiomycetes</taxon>
        <taxon>Eurotiomycetidae</taxon>
        <taxon>Eurotiales</taxon>
        <taxon>Aspergillaceae</taxon>
        <taxon>Aspergillus</taxon>
        <taxon>Aspergillus subgen. Circumdati</taxon>
    </lineage>
</organism>
<keyword evidence="2" id="KW-1185">Reference proteome</keyword>